<reference evidence="1 2" key="1">
    <citation type="submission" date="2020-09" db="EMBL/GenBank/DDBJ databases">
        <title>Isolation and identification of active actinomycetes.</title>
        <authorList>
            <person name="Li X."/>
        </authorList>
    </citation>
    <scope>NUCLEOTIDE SEQUENCE [LARGE SCALE GENOMIC DNA]</scope>
    <source>
        <strain evidence="1 2">NEAU-LLC</strain>
    </source>
</reference>
<keyword evidence="2" id="KW-1185">Reference proteome</keyword>
<dbReference type="EMBL" id="JACXZS010000002">
    <property type="protein sequence ID" value="MBD3940902.1"/>
    <property type="molecule type" value="Genomic_DNA"/>
</dbReference>
<evidence type="ECO:0000313" key="2">
    <source>
        <dbReference type="Proteomes" id="UP000598426"/>
    </source>
</evidence>
<evidence type="ECO:0000313" key="1">
    <source>
        <dbReference type="EMBL" id="MBD3940902.1"/>
    </source>
</evidence>
<comment type="caution">
    <text evidence="1">The sequence shown here is derived from an EMBL/GenBank/DDBJ whole genome shotgun (WGS) entry which is preliminary data.</text>
</comment>
<organism evidence="1 2">
    <name type="scientific">Microbacterium helvum</name>
    <dbReference type="NCBI Taxonomy" id="2773713"/>
    <lineage>
        <taxon>Bacteria</taxon>
        <taxon>Bacillati</taxon>
        <taxon>Actinomycetota</taxon>
        <taxon>Actinomycetes</taxon>
        <taxon>Micrococcales</taxon>
        <taxon>Microbacteriaceae</taxon>
        <taxon>Microbacterium</taxon>
    </lineage>
</organism>
<proteinExistence type="predicted"/>
<accession>A0ABR8NJQ8</accession>
<dbReference type="Proteomes" id="UP000598426">
    <property type="component" value="Unassembled WGS sequence"/>
</dbReference>
<name>A0ABR8NJQ8_9MICO</name>
<gene>
    <name evidence="1" type="ORF">IF188_04190</name>
</gene>
<protein>
    <submittedName>
        <fullName evidence="1">Uncharacterized protein</fullName>
    </submittedName>
</protein>
<dbReference type="RefSeq" id="WP_191170534.1">
    <property type="nucleotide sequence ID" value="NZ_JACXZS010000002.1"/>
</dbReference>
<sequence>MKKRTIIAGAIVVAAGLVTVGGLSAFGGSPANPEAGPLPDGVTVVTQQVYDDAYAKLKACMKEGGASLAAERVVGGVYEFSVLAWEMPVYDECYVDFAPIDFRWQVAHSYESETFIRYRECLTDMGIEPGKDADAVLAQVEESGMDVRTCFEPAANG</sequence>